<keyword evidence="3" id="KW-1185">Reference proteome</keyword>
<protein>
    <recommendedName>
        <fullName evidence="1">Probable sensor domain-containing protein</fullName>
    </recommendedName>
</protein>
<dbReference type="RefSeq" id="WP_008509463.1">
    <property type="nucleotide sequence ID" value="NZ_CM001403.1"/>
</dbReference>
<dbReference type="InterPro" id="IPR048551">
    <property type="entry name" value="DACNV"/>
</dbReference>
<name>H1Y549_9SPHI</name>
<evidence type="ECO:0000259" key="1">
    <source>
        <dbReference type="Pfam" id="PF21751"/>
    </source>
</evidence>
<reference evidence="2" key="1">
    <citation type="submission" date="2011-09" db="EMBL/GenBank/DDBJ databases">
        <title>The permanent draft genome of Mucilaginibacter paludis DSM 18603.</title>
        <authorList>
            <consortium name="US DOE Joint Genome Institute (JGI-PGF)"/>
            <person name="Lucas S."/>
            <person name="Han J."/>
            <person name="Lapidus A."/>
            <person name="Bruce D."/>
            <person name="Goodwin L."/>
            <person name="Pitluck S."/>
            <person name="Peters L."/>
            <person name="Kyrpides N."/>
            <person name="Mavromatis K."/>
            <person name="Ivanova N."/>
            <person name="Mikhailova N."/>
            <person name="Held B."/>
            <person name="Detter J.C."/>
            <person name="Tapia R."/>
            <person name="Han C."/>
            <person name="Land M."/>
            <person name="Hauser L."/>
            <person name="Markowitz V."/>
            <person name="Cheng J.-F."/>
            <person name="Hugenholtz P."/>
            <person name="Woyke T."/>
            <person name="Wu D."/>
            <person name="Tindall B."/>
            <person name="Brambilla E."/>
            <person name="Klenk H.-P."/>
            <person name="Eisen J.A."/>
        </authorList>
    </citation>
    <scope>NUCLEOTIDE SEQUENCE [LARGE SCALE GENOMIC DNA]</scope>
    <source>
        <strain evidence="2">DSM 18603</strain>
    </source>
</reference>
<evidence type="ECO:0000313" key="2">
    <source>
        <dbReference type="EMBL" id="EHQ28592.1"/>
    </source>
</evidence>
<dbReference type="EMBL" id="CM001403">
    <property type="protein sequence ID" value="EHQ28592.1"/>
    <property type="molecule type" value="Genomic_DNA"/>
</dbReference>
<dbReference type="STRING" id="714943.Mucpa_4502"/>
<dbReference type="Pfam" id="PF21751">
    <property type="entry name" value="DACNV"/>
    <property type="match status" value="1"/>
</dbReference>
<sequence>MLYEPTYQAARKVSETVRNHFAHHIATAHKQGEQKLATAPGADVIEQIIDVAFWASLRKEEGNSPKISLAFLSPQQAEKALVFEKELPLNPVTITKIAPGVERAGIHIGVWFKNDELVIWGTTITIPNFCFVLDVSEPGLLVIKHRRIFGLGKYTNVAVLKGDDVRIVDEHSATFTDCPAIVTTLLGYTSPASWNDSVNVLIQLAVSMRAHGHGGSLLVVPACSEEWKQSIIHPIKYAIQPAFSGLADLIMNEGTDQSDIFWKSALSREVDNIGGLTGVDGATIINTKHELLAFGSKIVMREGSSRVKQMCLIEPIIDGQAVIIHPAQNGGTRHLSAAQFVHDQHDAIALVASQDGQFTIFTWSPHHGMVQAYRIDTLLL</sequence>
<gene>
    <name evidence="2" type="ORF">Mucpa_4502</name>
</gene>
<dbReference type="Proteomes" id="UP000002774">
    <property type="component" value="Chromosome"/>
</dbReference>
<dbReference type="HOGENOM" id="CLU_720988_0_0_10"/>
<proteinExistence type="predicted"/>
<dbReference type="eggNOG" id="ENOG502Z8EX">
    <property type="taxonomic scope" value="Bacteria"/>
</dbReference>
<feature type="domain" description="Probable sensor" evidence="1">
    <location>
        <begin position="35"/>
        <end position="123"/>
    </location>
</feature>
<organism evidence="2 3">
    <name type="scientific">Mucilaginibacter paludis DSM 18603</name>
    <dbReference type="NCBI Taxonomy" id="714943"/>
    <lineage>
        <taxon>Bacteria</taxon>
        <taxon>Pseudomonadati</taxon>
        <taxon>Bacteroidota</taxon>
        <taxon>Sphingobacteriia</taxon>
        <taxon>Sphingobacteriales</taxon>
        <taxon>Sphingobacteriaceae</taxon>
        <taxon>Mucilaginibacter</taxon>
    </lineage>
</organism>
<dbReference type="OrthoDB" id="782779at2"/>
<dbReference type="AlphaFoldDB" id="H1Y549"/>
<evidence type="ECO:0000313" key="3">
    <source>
        <dbReference type="Proteomes" id="UP000002774"/>
    </source>
</evidence>
<accession>H1Y549</accession>